<dbReference type="EMBL" id="JAGFNK010000553">
    <property type="protein sequence ID" value="KAI9448825.1"/>
    <property type="molecule type" value="Genomic_DNA"/>
</dbReference>
<organism evidence="1 2">
    <name type="scientific">Russula earlei</name>
    <dbReference type="NCBI Taxonomy" id="71964"/>
    <lineage>
        <taxon>Eukaryota</taxon>
        <taxon>Fungi</taxon>
        <taxon>Dikarya</taxon>
        <taxon>Basidiomycota</taxon>
        <taxon>Agaricomycotina</taxon>
        <taxon>Agaricomycetes</taxon>
        <taxon>Russulales</taxon>
        <taxon>Russulaceae</taxon>
        <taxon>Russula</taxon>
    </lineage>
</organism>
<evidence type="ECO:0000313" key="2">
    <source>
        <dbReference type="Proteomes" id="UP001207468"/>
    </source>
</evidence>
<proteinExistence type="predicted"/>
<accession>A0ACC0TTX6</accession>
<keyword evidence="2" id="KW-1185">Reference proteome</keyword>
<gene>
    <name evidence="1" type="ORF">F5148DRAFT_1249786</name>
</gene>
<reference evidence="1" key="1">
    <citation type="submission" date="2021-03" db="EMBL/GenBank/DDBJ databases">
        <title>Evolutionary priming and transition to the ectomycorrhizal habit in an iconic lineage of mushroom-forming fungi: is preadaptation a requirement?</title>
        <authorList>
            <consortium name="DOE Joint Genome Institute"/>
            <person name="Looney B.P."/>
            <person name="Miyauchi S."/>
            <person name="Morin E."/>
            <person name="Drula E."/>
            <person name="Courty P.E."/>
            <person name="Chicoki N."/>
            <person name="Fauchery L."/>
            <person name="Kohler A."/>
            <person name="Kuo A."/>
            <person name="LaButti K."/>
            <person name="Pangilinan J."/>
            <person name="Lipzen A."/>
            <person name="Riley R."/>
            <person name="Andreopoulos W."/>
            <person name="He G."/>
            <person name="Johnson J."/>
            <person name="Barry K.W."/>
            <person name="Grigoriev I.V."/>
            <person name="Nagy L."/>
            <person name="Hibbett D."/>
            <person name="Henrissat B."/>
            <person name="Matheny P.B."/>
            <person name="Labbe J."/>
            <person name="Martin A.F."/>
        </authorList>
    </citation>
    <scope>NUCLEOTIDE SEQUENCE</scope>
    <source>
        <strain evidence="1">BPL698</strain>
    </source>
</reference>
<name>A0ACC0TTX6_9AGAM</name>
<comment type="caution">
    <text evidence="1">The sequence shown here is derived from an EMBL/GenBank/DDBJ whole genome shotgun (WGS) entry which is preliminary data.</text>
</comment>
<sequence length="142" mass="15595">MRPFSHVLAIFCLAVGIAPFFAHASSTPLPDGVPQAHMDQLSSIHKEVLRHGAVLDSRLKALKTAGHPFESRECQNAVDECMDAIRPLKEPVAVLNQQHSTHLGDVARATVDGALNRNHHRQGYGYIQIPDQEKPPVPARDN</sequence>
<protein>
    <submittedName>
        <fullName evidence="1">Uncharacterized protein</fullName>
    </submittedName>
</protein>
<evidence type="ECO:0000313" key="1">
    <source>
        <dbReference type="EMBL" id="KAI9448825.1"/>
    </source>
</evidence>
<dbReference type="Proteomes" id="UP001207468">
    <property type="component" value="Unassembled WGS sequence"/>
</dbReference>